<dbReference type="Gene3D" id="1.20.81.30">
    <property type="entry name" value="Type II secretion system (T2SS), domain F"/>
    <property type="match status" value="2"/>
</dbReference>
<dbReference type="PRINTS" id="PR00812">
    <property type="entry name" value="BCTERIALGSPF"/>
</dbReference>
<dbReference type="GO" id="GO:0015628">
    <property type="term" value="P:protein secretion by the type II secretion system"/>
    <property type="evidence" value="ECO:0007669"/>
    <property type="project" value="TreeGrafter"/>
</dbReference>
<keyword evidence="13" id="KW-1185">Reference proteome</keyword>
<dbReference type="Proteomes" id="UP001144471">
    <property type="component" value="Unassembled WGS sequence"/>
</dbReference>
<keyword evidence="5" id="KW-0997">Cell inner membrane</keyword>
<dbReference type="InterPro" id="IPR001992">
    <property type="entry name" value="T2SS_GspF/T4SS_PilC_CS"/>
</dbReference>
<evidence type="ECO:0000256" key="3">
    <source>
        <dbReference type="ARBA" id="ARBA00022448"/>
    </source>
</evidence>
<dbReference type="GO" id="GO:0005886">
    <property type="term" value="C:plasma membrane"/>
    <property type="evidence" value="ECO:0007669"/>
    <property type="project" value="UniProtKB-SubCell"/>
</dbReference>
<keyword evidence="8 10" id="KW-0472">Membrane</keyword>
<dbReference type="Pfam" id="PF00482">
    <property type="entry name" value="T2SSF"/>
    <property type="match status" value="2"/>
</dbReference>
<dbReference type="RefSeq" id="WP_281835683.1">
    <property type="nucleotide sequence ID" value="NZ_BSDY01000008.1"/>
</dbReference>
<dbReference type="PROSITE" id="PS00874">
    <property type="entry name" value="T2SP_F"/>
    <property type="match status" value="1"/>
</dbReference>
<evidence type="ECO:0000256" key="7">
    <source>
        <dbReference type="ARBA" id="ARBA00022989"/>
    </source>
</evidence>
<dbReference type="InterPro" id="IPR003004">
    <property type="entry name" value="GspF/PilC"/>
</dbReference>
<evidence type="ECO:0000256" key="8">
    <source>
        <dbReference type="ARBA" id="ARBA00023136"/>
    </source>
</evidence>
<dbReference type="PANTHER" id="PTHR30012">
    <property type="entry name" value="GENERAL SECRETION PATHWAY PROTEIN"/>
    <property type="match status" value="1"/>
</dbReference>
<comment type="subcellular location">
    <subcellularLocation>
        <location evidence="1">Cell inner membrane</location>
        <topology evidence="1">Multi-pass membrane protein</topology>
    </subcellularLocation>
    <subcellularLocation>
        <location evidence="9">Cell membrane</location>
        <topology evidence="9">Multi-pass membrane protein</topology>
    </subcellularLocation>
</comment>
<keyword evidence="3 9" id="KW-0813">Transport</keyword>
<evidence type="ECO:0000256" key="10">
    <source>
        <dbReference type="SAM" id="Phobius"/>
    </source>
</evidence>
<dbReference type="InterPro" id="IPR042094">
    <property type="entry name" value="T2SS_GspF_sf"/>
</dbReference>
<gene>
    <name evidence="12" type="ORF">PM10SUCC1_20120</name>
</gene>
<feature type="transmembrane region" description="Helical" evidence="10">
    <location>
        <begin position="374"/>
        <end position="395"/>
    </location>
</feature>
<feature type="transmembrane region" description="Helical" evidence="10">
    <location>
        <begin position="170"/>
        <end position="197"/>
    </location>
</feature>
<organism evidence="12 13">
    <name type="scientific">Propionigenium maris DSM 9537</name>
    <dbReference type="NCBI Taxonomy" id="1123000"/>
    <lineage>
        <taxon>Bacteria</taxon>
        <taxon>Fusobacteriati</taxon>
        <taxon>Fusobacteriota</taxon>
        <taxon>Fusobacteriia</taxon>
        <taxon>Fusobacteriales</taxon>
        <taxon>Fusobacteriaceae</taxon>
        <taxon>Propionigenium</taxon>
    </lineage>
</organism>
<evidence type="ECO:0000256" key="6">
    <source>
        <dbReference type="ARBA" id="ARBA00022692"/>
    </source>
</evidence>
<feature type="domain" description="Type II secretion system protein GspF" evidence="11">
    <location>
        <begin position="271"/>
        <end position="393"/>
    </location>
</feature>
<evidence type="ECO:0000256" key="9">
    <source>
        <dbReference type="RuleBase" id="RU003923"/>
    </source>
</evidence>
<evidence type="ECO:0000259" key="11">
    <source>
        <dbReference type="Pfam" id="PF00482"/>
    </source>
</evidence>
<evidence type="ECO:0000313" key="12">
    <source>
        <dbReference type="EMBL" id="GLI56498.1"/>
    </source>
</evidence>
<name>A0A9W6GJW2_9FUSO</name>
<keyword evidence="7 10" id="KW-1133">Transmembrane helix</keyword>
<feature type="transmembrane region" description="Helical" evidence="10">
    <location>
        <begin position="222"/>
        <end position="239"/>
    </location>
</feature>
<comment type="similarity">
    <text evidence="2 9">Belongs to the GSP F family.</text>
</comment>
<dbReference type="AlphaFoldDB" id="A0A9W6GJW2"/>
<dbReference type="EMBL" id="BSDY01000008">
    <property type="protein sequence ID" value="GLI56498.1"/>
    <property type="molecule type" value="Genomic_DNA"/>
</dbReference>
<evidence type="ECO:0000256" key="2">
    <source>
        <dbReference type="ARBA" id="ARBA00005745"/>
    </source>
</evidence>
<evidence type="ECO:0000256" key="1">
    <source>
        <dbReference type="ARBA" id="ARBA00004429"/>
    </source>
</evidence>
<dbReference type="InterPro" id="IPR018076">
    <property type="entry name" value="T2SS_GspF_dom"/>
</dbReference>
<sequence>MAKYTYKARDARGNLISSEMDAADEQELVKELGMKGYFLITAEIKGGAMSGDILAPFKKPKVKEITQFTVELSTLLDAGISLVAALEIEENQMKEGMLKSTLAEVVADIRHGKSFSEALAKHPKIFDKIYVGLIKAGEASGQLDTILLDLAKFMEVSDENRSKVKSALTYPAVLIVVATAVCVFLLIAVLPSFASIFQSSGVELPLPTRILMGVSEFLKHRWYIALGSLILAFGMFKLWTSTREGRYTFDGMKFKFPVIGPLLTKSIVSRFTRTFGALVKSSVPMLQALEILKEGAGNARMEHLVDRIKLDVSEGERISTELEKSEYIPVMVARMVAVGEDTGALDTMLLKVADYYDKELEAEIKGLTSVIEPIITVGMGIVIGAIVLAVMLPMFDMIKLVK</sequence>
<proteinExistence type="inferred from homology"/>
<feature type="domain" description="Type II secretion system protein GspF" evidence="11">
    <location>
        <begin position="69"/>
        <end position="191"/>
    </location>
</feature>
<comment type="caution">
    <text evidence="12">The sequence shown here is derived from an EMBL/GenBank/DDBJ whole genome shotgun (WGS) entry which is preliminary data.</text>
</comment>
<evidence type="ECO:0000313" key="13">
    <source>
        <dbReference type="Proteomes" id="UP001144471"/>
    </source>
</evidence>
<dbReference type="FunFam" id="1.20.81.30:FF:000001">
    <property type="entry name" value="Type II secretion system protein F"/>
    <property type="match status" value="2"/>
</dbReference>
<evidence type="ECO:0000256" key="4">
    <source>
        <dbReference type="ARBA" id="ARBA00022475"/>
    </source>
</evidence>
<dbReference type="PANTHER" id="PTHR30012:SF0">
    <property type="entry name" value="TYPE II SECRETION SYSTEM PROTEIN F-RELATED"/>
    <property type="match status" value="1"/>
</dbReference>
<accession>A0A9W6GJW2</accession>
<reference evidence="12" key="1">
    <citation type="submission" date="2022-12" db="EMBL/GenBank/DDBJ databases">
        <title>Reference genome sequencing for broad-spectrum identification of bacterial and archaeal isolates by mass spectrometry.</title>
        <authorList>
            <person name="Sekiguchi Y."/>
            <person name="Tourlousse D.M."/>
        </authorList>
    </citation>
    <scope>NUCLEOTIDE SEQUENCE</scope>
    <source>
        <strain evidence="12">10succ1</strain>
    </source>
</reference>
<keyword evidence="6 9" id="KW-0812">Transmembrane</keyword>
<evidence type="ECO:0000256" key="5">
    <source>
        <dbReference type="ARBA" id="ARBA00022519"/>
    </source>
</evidence>
<protein>
    <submittedName>
        <fullName evidence="12">Phytochrome sensor protein</fullName>
    </submittedName>
</protein>
<keyword evidence="4" id="KW-1003">Cell membrane</keyword>